<feature type="binding site" evidence="11">
    <location>
        <position position="125"/>
    </location>
    <ligand>
        <name>FMN</name>
        <dbReference type="ChEBI" id="CHEBI:58210"/>
    </ligand>
</feature>
<evidence type="ECO:0000256" key="2">
    <source>
        <dbReference type="ARBA" id="ARBA00022490"/>
    </source>
</evidence>
<keyword evidence="6 11" id="KW-0460">Magnesium</keyword>
<comment type="subunit">
    <text evidence="10 11">Homooctamer. Dimer of tetramers.</text>
</comment>
<accession>A0A8A0RQ94</accession>
<feature type="binding site" evidence="11">
    <location>
        <position position="156"/>
    </location>
    <ligand>
        <name>Mg(2+)</name>
        <dbReference type="ChEBI" id="CHEBI:18420"/>
    </ligand>
</feature>
<keyword evidence="4 11" id="KW-0288">FMN</keyword>
<dbReference type="GO" id="GO:0008299">
    <property type="term" value="P:isoprenoid biosynthetic process"/>
    <property type="evidence" value="ECO:0007669"/>
    <property type="project" value="UniProtKB-UniRule"/>
</dbReference>
<evidence type="ECO:0000256" key="10">
    <source>
        <dbReference type="ARBA" id="ARBA00025810"/>
    </source>
</evidence>
<comment type="function">
    <text evidence="11">Involved in the biosynthesis of isoprenoids. Catalyzes the 1,3-allylic rearrangement of the homoallylic substrate isopentenyl (IPP) to its allylic isomer, dimethylallyl diphosphate (DMAPP).</text>
</comment>
<evidence type="ECO:0000259" key="12">
    <source>
        <dbReference type="Pfam" id="PF01070"/>
    </source>
</evidence>
<comment type="subcellular location">
    <subcellularLocation>
        <location evidence="11">Cytoplasm</location>
    </subcellularLocation>
</comment>
<comment type="caution">
    <text evidence="11">Lacks conserved residue(s) required for the propagation of feature annotation.</text>
</comment>
<dbReference type="NCBIfam" id="TIGR02151">
    <property type="entry name" value="IPP_isom_2"/>
    <property type="match status" value="1"/>
</dbReference>
<evidence type="ECO:0000256" key="3">
    <source>
        <dbReference type="ARBA" id="ARBA00022630"/>
    </source>
</evidence>
<dbReference type="CDD" id="cd02811">
    <property type="entry name" value="IDI-2_FMN"/>
    <property type="match status" value="1"/>
</dbReference>
<comment type="cofactor">
    <cofactor evidence="11">
        <name>NADPH</name>
        <dbReference type="ChEBI" id="CHEBI:57783"/>
    </cofactor>
</comment>
<comment type="cofactor">
    <cofactor evidence="11">
        <name>Mg(2+)</name>
        <dbReference type="ChEBI" id="CHEBI:18420"/>
    </cofactor>
</comment>
<keyword evidence="2 11" id="KW-0963">Cytoplasm</keyword>
<dbReference type="GO" id="GO:0016491">
    <property type="term" value="F:oxidoreductase activity"/>
    <property type="evidence" value="ECO:0007669"/>
    <property type="project" value="InterPro"/>
</dbReference>
<keyword evidence="9 11" id="KW-0413">Isomerase</keyword>
<dbReference type="EC" id="5.3.3.2" evidence="11"/>
<feature type="binding site" evidence="11">
    <location>
        <position position="187"/>
    </location>
    <ligand>
        <name>FMN</name>
        <dbReference type="ChEBI" id="CHEBI:58210"/>
    </ligand>
</feature>
<evidence type="ECO:0000313" key="13">
    <source>
        <dbReference type="EMBL" id="QSQ10124.1"/>
    </source>
</evidence>
<sequence length="354" mass="38995">MEKRKQRKLQHLDLFIKLFDNNRPDVFQNYSFVHNSLPELSLSDIDLGTSLFNNKLKINSPFIINAITGGIEQGKEINRALASAAKELGIPMAVGSQYVALRDTSIIDTFKVVREENPKGIIFANSGAMVSLQSAQTIVDMIEANALQIHLNIPQEVVMDEGDRSFKGYLFNIEQIVKRLEVPVIVKEVGFGISGKVARKLADIGVSGIDIGGKGGTNFIEIEQERSRNTIGNLFKDWGIPTGISLVECIKSVPEHVDIIASGGIRDGLNTAKALALGAKCVGIAGLFLYILLTKGQNELINTIKKLEKELKLTMLMLGAKNPRELTRCPVVITGKSKEWLELRGYDVSFFAKR</sequence>
<dbReference type="InterPro" id="IPR000262">
    <property type="entry name" value="FMN-dep_DH"/>
</dbReference>
<dbReference type="PIRSF" id="PIRSF003314">
    <property type="entry name" value="IPP_isomerase"/>
    <property type="match status" value="1"/>
</dbReference>
<dbReference type="InterPro" id="IPR013785">
    <property type="entry name" value="Aldolase_TIM"/>
</dbReference>
<comment type="catalytic activity">
    <reaction evidence="11">
        <text>isopentenyl diphosphate = dimethylallyl diphosphate</text>
        <dbReference type="Rhea" id="RHEA:23284"/>
        <dbReference type="ChEBI" id="CHEBI:57623"/>
        <dbReference type="ChEBI" id="CHEBI:128769"/>
        <dbReference type="EC" id="5.3.3.2"/>
    </reaction>
</comment>
<dbReference type="Gene3D" id="3.20.20.70">
    <property type="entry name" value="Aldolase class I"/>
    <property type="match status" value="1"/>
</dbReference>
<keyword evidence="7 11" id="KW-0521">NADP</keyword>
<evidence type="ECO:0000256" key="5">
    <source>
        <dbReference type="ARBA" id="ARBA00022723"/>
    </source>
</evidence>
<gene>
    <name evidence="11 13" type="primary">fni</name>
    <name evidence="13" type="ORF">H0A61_02516</name>
</gene>
<protein>
    <recommendedName>
        <fullName evidence="11">Isopentenyl-diphosphate delta-isomerase</fullName>
        <shortName evidence="11">IPP isomerase</shortName>
        <ecNumber evidence="11">5.3.3.2</ecNumber>
    </recommendedName>
    <alternativeName>
        <fullName evidence="11">Isopentenyl diphosphate:dimethylallyl diphosphate isomerase</fullName>
    </alternativeName>
    <alternativeName>
        <fullName evidence="11">Isopentenyl pyrophosphate isomerase</fullName>
    </alternativeName>
    <alternativeName>
        <fullName evidence="11">Type 2 isopentenyl diphosphate isomerase</fullName>
        <shortName evidence="11">IDI-2</shortName>
    </alternativeName>
</protein>
<proteinExistence type="inferred from homology"/>
<dbReference type="GO" id="GO:0000287">
    <property type="term" value="F:magnesium ion binding"/>
    <property type="evidence" value="ECO:0007669"/>
    <property type="project" value="UniProtKB-UniRule"/>
</dbReference>
<dbReference type="HAMAP" id="MF_00354">
    <property type="entry name" value="Idi_2"/>
    <property type="match status" value="1"/>
</dbReference>
<dbReference type="KEGG" id="kme:H0A61_02516"/>
<evidence type="ECO:0000256" key="11">
    <source>
        <dbReference type="HAMAP-Rule" id="MF_00354"/>
    </source>
</evidence>
<organism evidence="13 14">
    <name type="scientific">Koleobacter methoxysyntrophicus</name>
    <dbReference type="NCBI Taxonomy" id="2751313"/>
    <lineage>
        <taxon>Bacteria</taxon>
        <taxon>Bacillati</taxon>
        <taxon>Bacillota</taxon>
        <taxon>Clostridia</taxon>
        <taxon>Koleobacterales</taxon>
        <taxon>Koleobacteraceae</taxon>
        <taxon>Koleobacter</taxon>
    </lineage>
</organism>
<evidence type="ECO:0000256" key="6">
    <source>
        <dbReference type="ARBA" id="ARBA00022842"/>
    </source>
</evidence>
<feature type="binding site" evidence="11">
    <location>
        <begin position="264"/>
        <end position="266"/>
    </location>
    <ligand>
        <name>FMN</name>
        <dbReference type="ChEBI" id="CHEBI:58210"/>
    </ligand>
</feature>
<keyword evidence="5 11" id="KW-0479">Metal-binding</keyword>
<dbReference type="EMBL" id="CP059066">
    <property type="protein sequence ID" value="QSQ10124.1"/>
    <property type="molecule type" value="Genomic_DNA"/>
</dbReference>
<dbReference type="GO" id="GO:0070402">
    <property type="term" value="F:NADPH binding"/>
    <property type="evidence" value="ECO:0007669"/>
    <property type="project" value="UniProtKB-UniRule"/>
</dbReference>
<evidence type="ECO:0000256" key="7">
    <source>
        <dbReference type="ARBA" id="ARBA00022857"/>
    </source>
</evidence>
<keyword evidence="14" id="KW-1185">Reference proteome</keyword>
<name>A0A8A0RQ94_9FIRM</name>
<dbReference type="GO" id="GO:0010181">
    <property type="term" value="F:FMN binding"/>
    <property type="evidence" value="ECO:0007669"/>
    <property type="project" value="UniProtKB-UniRule"/>
</dbReference>
<comment type="cofactor">
    <cofactor evidence="1 11">
        <name>FMN</name>
        <dbReference type="ChEBI" id="CHEBI:58210"/>
    </cofactor>
</comment>
<keyword evidence="3 11" id="KW-0285">Flavoprotein</keyword>
<evidence type="ECO:0000256" key="8">
    <source>
        <dbReference type="ARBA" id="ARBA00023229"/>
    </source>
</evidence>
<comment type="similarity">
    <text evidence="11">Belongs to the IPP isomerase type 2 family.</text>
</comment>
<feature type="binding site" evidence="11">
    <location>
        <position position="155"/>
    </location>
    <ligand>
        <name>substrate</name>
    </ligand>
</feature>
<evidence type="ECO:0000256" key="9">
    <source>
        <dbReference type="ARBA" id="ARBA00023235"/>
    </source>
</evidence>
<evidence type="ECO:0000313" key="14">
    <source>
        <dbReference type="Proteomes" id="UP000662904"/>
    </source>
</evidence>
<dbReference type="Pfam" id="PF01070">
    <property type="entry name" value="FMN_dh"/>
    <property type="match status" value="1"/>
</dbReference>
<evidence type="ECO:0000256" key="1">
    <source>
        <dbReference type="ARBA" id="ARBA00001917"/>
    </source>
</evidence>
<dbReference type="PANTHER" id="PTHR43665">
    <property type="entry name" value="ISOPENTENYL-DIPHOSPHATE DELTA-ISOMERASE"/>
    <property type="match status" value="1"/>
</dbReference>
<feature type="domain" description="FMN-dependent dehydrogenase" evidence="12">
    <location>
        <begin position="172"/>
        <end position="328"/>
    </location>
</feature>
<dbReference type="GO" id="GO:0004452">
    <property type="term" value="F:isopentenyl-diphosphate delta-isomerase activity"/>
    <property type="evidence" value="ECO:0007669"/>
    <property type="project" value="UniProtKB-UniRule"/>
</dbReference>
<feature type="binding site" evidence="11">
    <location>
        <begin position="7"/>
        <end position="8"/>
    </location>
    <ligand>
        <name>substrate</name>
    </ligand>
</feature>
<dbReference type="PANTHER" id="PTHR43665:SF1">
    <property type="entry name" value="ISOPENTENYL-DIPHOSPHATE DELTA-ISOMERASE"/>
    <property type="match status" value="1"/>
</dbReference>
<dbReference type="GO" id="GO:0005737">
    <property type="term" value="C:cytoplasm"/>
    <property type="evidence" value="ECO:0007669"/>
    <property type="project" value="UniProtKB-SubCell"/>
</dbReference>
<reference evidence="13" key="1">
    <citation type="submission" date="2020-07" db="EMBL/GenBank/DDBJ databases">
        <title>Koleobacter methoxysyntrophicus gen. nov., sp. nov., a novel anaerobic bacterium isolated from deep subsurface oil field and proposal of Koleobacterales ord. nov. in the phylum Firmicutes.</title>
        <authorList>
            <person name="Sakamoto S."/>
            <person name="Tamaki H."/>
        </authorList>
    </citation>
    <scope>NUCLEOTIDE SEQUENCE</scope>
    <source>
        <strain evidence="13">NRmbB1</strain>
    </source>
</reference>
<dbReference type="RefSeq" id="WP_206707443.1">
    <property type="nucleotide sequence ID" value="NZ_CP059066.1"/>
</dbReference>
<dbReference type="AlphaFoldDB" id="A0A8A0RQ94"/>
<dbReference type="SUPFAM" id="SSF51395">
    <property type="entry name" value="FMN-linked oxidoreductases"/>
    <property type="match status" value="1"/>
</dbReference>
<evidence type="ECO:0000256" key="4">
    <source>
        <dbReference type="ARBA" id="ARBA00022643"/>
    </source>
</evidence>
<dbReference type="InterPro" id="IPR011179">
    <property type="entry name" value="IPdP_isomerase"/>
</dbReference>
<feature type="binding site" evidence="11">
    <location>
        <begin position="285"/>
        <end position="286"/>
    </location>
    <ligand>
        <name>FMN</name>
        <dbReference type="ChEBI" id="CHEBI:58210"/>
    </ligand>
</feature>
<feature type="binding site" evidence="11">
    <location>
        <position position="217"/>
    </location>
    <ligand>
        <name>FMN</name>
        <dbReference type="ChEBI" id="CHEBI:58210"/>
    </ligand>
</feature>
<keyword evidence="8 11" id="KW-0414">Isoprene biosynthesis</keyword>
<dbReference type="Proteomes" id="UP000662904">
    <property type="component" value="Chromosome"/>
</dbReference>
<feature type="binding site" evidence="11">
    <location>
        <position position="96"/>
    </location>
    <ligand>
        <name>FMN</name>
        <dbReference type="ChEBI" id="CHEBI:58210"/>
    </ligand>
</feature>
<feature type="binding site" evidence="11">
    <location>
        <begin position="66"/>
        <end position="68"/>
    </location>
    <ligand>
        <name>FMN</name>
        <dbReference type="ChEBI" id="CHEBI:58210"/>
    </ligand>
</feature>